<dbReference type="Proteomes" id="UP000321192">
    <property type="component" value="Unassembled WGS sequence"/>
</dbReference>
<evidence type="ECO:0000313" key="11">
    <source>
        <dbReference type="Proteomes" id="UP000002186"/>
    </source>
</evidence>
<dbReference type="Proteomes" id="UP000002186">
    <property type="component" value="Chromosome"/>
</dbReference>
<keyword evidence="5" id="KW-1133">Transmembrane helix</keyword>
<accession>A0A5C7SLD9</accession>
<dbReference type="GO" id="GO:0044874">
    <property type="term" value="P:lipoprotein localization to outer membrane"/>
    <property type="evidence" value="ECO:0007669"/>
    <property type="project" value="TreeGrafter"/>
</dbReference>
<dbReference type="AlphaFoldDB" id="C4KAK0"/>
<name>C4KAK0_THASP</name>
<dbReference type="RefSeq" id="WP_012585689.1">
    <property type="nucleotide sequence ID" value="NC_011662.2"/>
</dbReference>
<keyword evidence="5" id="KW-0812">Transmembrane</keyword>
<keyword evidence="5" id="KW-0472">Membrane</keyword>
<dbReference type="PANTHER" id="PTHR24220:SF689">
    <property type="entry name" value="LIPOPROTEIN-RELEASING SYSTEM ATP-BINDING PROTEIN LOLD"/>
    <property type="match status" value="1"/>
</dbReference>
<proteinExistence type="inferred from homology"/>
<dbReference type="KEGG" id="tmz:Tmz1t_2827"/>
<protein>
    <submittedName>
        <fullName evidence="10">ABC transporter ATP-binding protein</fullName>
    </submittedName>
    <submittedName>
        <fullName evidence="9">ABC transporter related</fullName>
    </submittedName>
</protein>
<keyword evidence="6" id="KW-0046">Antibiotic resistance</keyword>
<dbReference type="CDD" id="cd03255">
    <property type="entry name" value="ABC_MJ0796_LolCDE_FtsE"/>
    <property type="match status" value="1"/>
</dbReference>
<feature type="domain" description="ABC transporter" evidence="8">
    <location>
        <begin position="6"/>
        <end position="240"/>
    </location>
</feature>
<dbReference type="GO" id="GO:0022857">
    <property type="term" value="F:transmembrane transporter activity"/>
    <property type="evidence" value="ECO:0007669"/>
    <property type="project" value="TreeGrafter"/>
</dbReference>
<dbReference type="InterPro" id="IPR003593">
    <property type="entry name" value="AAA+_ATPase"/>
</dbReference>
<dbReference type="GO" id="GO:0098796">
    <property type="term" value="C:membrane protein complex"/>
    <property type="evidence" value="ECO:0007669"/>
    <property type="project" value="UniProtKB-ARBA"/>
</dbReference>
<keyword evidence="4 10" id="KW-0067">ATP-binding</keyword>
<dbReference type="GO" id="GO:0005524">
    <property type="term" value="F:ATP binding"/>
    <property type="evidence" value="ECO:0007669"/>
    <property type="project" value="UniProtKB-KW"/>
</dbReference>
<reference evidence="11" key="1">
    <citation type="submission" date="2009-05" db="EMBL/GenBank/DDBJ databases">
        <title>Complete sequence of chromosome of Thauera sp. MZ1T.</title>
        <authorList>
            <consortium name="US DOE Joint Genome Institute"/>
            <person name="Lucas S."/>
            <person name="Copeland A."/>
            <person name="Lapidus A."/>
            <person name="Glavina del Rio T."/>
            <person name="Dalin E."/>
            <person name="Tice H."/>
            <person name="Bruce D."/>
            <person name="Goodwin L."/>
            <person name="Pitluck S."/>
            <person name="Sims D."/>
            <person name="Brettin T."/>
            <person name="Detter J.C."/>
            <person name="Han C."/>
            <person name="Larimer F."/>
            <person name="Land M."/>
            <person name="Hauser L."/>
            <person name="Kyrpides N."/>
            <person name="Mikhailova N."/>
            <person name="Sayler G.S."/>
        </authorList>
    </citation>
    <scope>NUCLEOTIDE SEQUENCE [LARGE SCALE GENOMIC DNA]</scope>
    <source>
        <strain evidence="11">MZ1T</strain>
    </source>
</reference>
<dbReference type="STRING" id="85643.Tmz1t_2827"/>
<keyword evidence="1" id="KW-0813">Transport</keyword>
<evidence type="ECO:0000256" key="7">
    <source>
        <dbReference type="ARBA" id="ARBA00038388"/>
    </source>
</evidence>
<keyword evidence="3" id="KW-0547">Nucleotide-binding</keyword>
<sequence>MADAVLKLEGLRKAYAGADTEYEVLHGIDLRLGRGEFAALIGPSGSGKSTLLNLIGLLDRPSSGRLVIDGEETATLDDTALTRLRGERIGFVFQHHHLIPAFTAEENVAMPLLIARGRPDAAMFARAGELLDRVGLARQRRQLANRLSGGQQQRVAIARALAMSPALVLADEPTGNLDTHSADEVFALLREVNRQLGTSFLIVTHDPRLARRCDRIIELVDGVVVSDRPNNAAPPDSGPVDGS</sequence>
<comment type="similarity">
    <text evidence="7">Belongs to the ABC transporter superfamily. Macrolide exporter (TC 3.A.1.122) family.</text>
</comment>
<dbReference type="EMBL" id="SSFD01000187">
    <property type="protein sequence ID" value="TXH84182.1"/>
    <property type="molecule type" value="Genomic_DNA"/>
</dbReference>
<evidence type="ECO:0000256" key="4">
    <source>
        <dbReference type="ARBA" id="ARBA00022840"/>
    </source>
</evidence>
<dbReference type="GO" id="GO:0016887">
    <property type="term" value="F:ATP hydrolysis activity"/>
    <property type="evidence" value="ECO:0007669"/>
    <property type="project" value="InterPro"/>
</dbReference>
<dbReference type="InterPro" id="IPR017871">
    <property type="entry name" value="ABC_transporter-like_CS"/>
</dbReference>
<evidence type="ECO:0000256" key="1">
    <source>
        <dbReference type="ARBA" id="ARBA00022448"/>
    </source>
</evidence>
<evidence type="ECO:0000256" key="6">
    <source>
        <dbReference type="ARBA" id="ARBA00023251"/>
    </source>
</evidence>
<dbReference type="InterPro" id="IPR017911">
    <property type="entry name" value="MacB-like_ATP-bd"/>
</dbReference>
<dbReference type="FunFam" id="3.40.50.300:FF:000032">
    <property type="entry name" value="Export ABC transporter ATP-binding protein"/>
    <property type="match status" value="1"/>
</dbReference>
<evidence type="ECO:0000313" key="12">
    <source>
        <dbReference type="Proteomes" id="UP000321192"/>
    </source>
</evidence>
<dbReference type="PROSITE" id="PS00211">
    <property type="entry name" value="ABC_TRANSPORTER_1"/>
    <property type="match status" value="1"/>
</dbReference>
<dbReference type="GO" id="GO:0005886">
    <property type="term" value="C:plasma membrane"/>
    <property type="evidence" value="ECO:0007669"/>
    <property type="project" value="TreeGrafter"/>
</dbReference>
<dbReference type="GO" id="GO:0046677">
    <property type="term" value="P:response to antibiotic"/>
    <property type="evidence" value="ECO:0007669"/>
    <property type="project" value="UniProtKB-KW"/>
</dbReference>
<dbReference type="OrthoDB" id="9802264at2"/>
<dbReference type="InterPro" id="IPR027417">
    <property type="entry name" value="P-loop_NTPase"/>
</dbReference>
<dbReference type="SMART" id="SM00382">
    <property type="entry name" value="AAA"/>
    <property type="match status" value="1"/>
</dbReference>
<dbReference type="GO" id="GO:0089705">
    <property type="term" value="P:protein localization to outer membrane"/>
    <property type="evidence" value="ECO:0007669"/>
    <property type="project" value="TreeGrafter"/>
</dbReference>
<dbReference type="InterPro" id="IPR003439">
    <property type="entry name" value="ABC_transporter-like_ATP-bd"/>
</dbReference>
<keyword evidence="11" id="KW-1185">Reference proteome</keyword>
<dbReference type="SUPFAM" id="SSF52540">
    <property type="entry name" value="P-loop containing nucleoside triphosphate hydrolases"/>
    <property type="match status" value="1"/>
</dbReference>
<dbReference type="PANTHER" id="PTHR24220">
    <property type="entry name" value="IMPORT ATP-BINDING PROTEIN"/>
    <property type="match status" value="1"/>
</dbReference>
<keyword evidence="2" id="KW-1003">Cell membrane</keyword>
<evidence type="ECO:0000313" key="10">
    <source>
        <dbReference type="EMBL" id="TXH84182.1"/>
    </source>
</evidence>
<dbReference type="Pfam" id="PF00005">
    <property type="entry name" value="ABC_tran"/>
    <property type="match status" value="1"/>
</dbReference>
<dbReference type="PROSITE" id="PS50893">
    <property type="entry name" value="ABC_TRANSPORTER_2"/>
    <property type="match status" value="1"/>
</dbReference>
<dbReference type="InterPro" id="IPR015854">
    <property type="entry name" value="ABC_transpr_LolD-like"/>
</dbReference>
<dbReference type="eggNOG" id="COG1136">
    <property type="taxonomic scope" value="Bacteria"/>
</dbReference>
<dbReference type="Gene3D" id="3.40.50.300">
    <property type="entry name" value="P-loop containing nucleotide triphosphate hydrolases"/>
    <property type="match status" value="1"/>
</dbReference>
<evidence type="ECO:0000256" key="3">
    <source>
        <dbReference type="ARBA" id="ARBA00022741"/>
    </source>
</evidence>
<dbReference type="EMBL" id="CP001281">
    <property type="protein sequence ID" value="ACR01426.1"/>
    <property type="molecule type" value="Genomic_DNA"/>
</dbReference>
<reference evidence="9 11" key="2">
    <citation type="journal article" date="2012" name="Stand. Genomic Sci.">
        <title>Complete genome sequence of Thauera aminoaromatica strain MZ1T.</title>
        <authorList>
            <person name="Jiang K."/>
            <person name="Sanseverino J."/>
            <person name="Chauhan A."/>
            <person name="Lucas S."/>
            <person name="Copeland A."/>
            <person name="Lapidus A."/>
            <person name="Del Rio T.G."/>
            <person name="Dalin E."/>
            <person name="Tice H."/>
            <person name="Bruce D."/>
            <person name="Goodwin L."/>
            <person name="Pitluck S."/>
            <person name="Sims D."/>
            <person name="Brettin T."/>
            <person name="Detter J.C."/>
            <person name="Han C."/>
            <person name="Chang Y.J."/>
            <person name="Larimer F."/>
            <person name="Land M."/>
            <person name="Hauser L."/>
            <person name="Kyrpides N.C."/>
            <person name="Mikhailova N."/>
            <person name="Moser S."/>
            <person name="Jegier P."/>
            <person name="Close D."/>
            <person name="Debruyn J.M."/>
            <person name="Wang Y."/>
            <person name="Layton A.C."/>
            <person name="Allen M.S."/>
            <person name="Sayler G.S."/>
        </authorList>
    </citation>
    <scope>NUCLEOTIDE SEQUENCE [LARGE SCALE GENOMIC DNA]</scope>
    <source>
        <strain evidence="9 11">MZ1T</strain>
    </source>
</reference>
<gene>
    <name evidence="9" type="ordered locus">Tmz1t_2827</name>
    <name evidence="10" type="ORF">E6Q80_11985</name>
</gene>
<accession>C4KAK0</accession>
<dbReference type="HOGENOM" id="CLU_000604_1_22_4"/>
<evidence type="ECO:0000256" key="5">
    <source>
        <dbReference type="ARBA" id="ARBA00022989"/>
    </source>
</evidence>
<evidence type="ECO:0000313" key="9">
    <source>
        <dbReference type="EMBL" id="ACR01426.1"/>
    </source>
</evidence>
<evidence type="ECO:0000259" key="8">
    <source>
        <dbReference type="PROSITE" id="PS50893"/>
    </source>
</evidence>
<reference evidence="10 12" key="3">
    <citation type="submission" date="2018-09" db="EMBL/GenBank/DDBJ databases">
        <title>Metagenome Assembled Genomes from an Advanced Water Purification Facility.</title>
        <authorList>
            <person name="Stamps B.W."/>
            <person name="Spear J.R."/>
        </authorList>
    </citation>
    <scope>NUCLEOTIDE SEQUENCE [LARGE SCALE GENOMIC DNA]</scope>
    <source>
        <strain evidence="10">Bin_27_1</strain>
    </source>
</reference>
<organism evidence="9 11">
    <name type="scientific">Thauera aminoaromatica</name>
    <dbReference type="NCBI Taxonomy" id="164330"/>
    <lineage>
        <taxon>Bacteria</taxon>
        <taxon>Pseudomonadati</taxon>
        <taxon>Pseudomonadota</taxon>
        <taxon>Betaproteobacteria</taxon>
        <taxon>Rhodocyclales</taxon>
        <taxon>Zoogloeaceae</taxon>
        <taxon>Thauera</taxon>
    </lineage>
</organism>
<evidence type="ECO:0000256" key="2">
    <source>
        <dbReference type="ARBA" id="ARBA00022475"/>
    </source>
</evidence>